<feature type="transmembrane region" description="Helical" evidence="10">
    <location>
        <begin position="196"/>
        <end position="214"/>
    </location>
</feature>
<dbReference type="Proteomes" id="UP000662957">
    <property type="component" value="Chromosome"/>
</dbReference>
<evidence type="ECO:0000256" key="5">
    <source>
        <dbReference type="ARBA" id="ARBA00022597"/>
    </source>
</evidence>
<feature type="domain" description="ABC-2 type transporter transmembrane" evidence="11">
    <location>
        <begin position="32"/>
        <end position="238"/>
    </location>
</feature>
<evidence type="ECO:0000256" key="4">
    <source>
        <dbReference type="ARBA" id="ARBA00022475"/>
    </source>
</evidence>
<name>A0ABX7LPD8_9CAUL</name>
<keyword evidence="6 10" id="KW-0812">Transmembrane</keyword>
<dbReference type="Pfam" id="PF01061">
    <property type="entry name" value="ABC2_membrane"/>
    <property type="match status" value="1"/>
</dbReference>
<evidence type="ECO:0000256" key="8">
    <source>
        <dbReference type="ARBA" id="ARBA00023047"/>
    </source>
</evidence>
<evidence type="ECO:0000256" key="3">
    <source>
        <dbReference type="ARBA" id="ARBA00022448"/>
    </source>
</evidence>
<feature type="transmembrane region" description="Helical" evidence="10">
    <location>
        <begin position="250"/>
        <end position="267"/>
    </location>
</feature>
<evidence type="ECO:0000256" key="7">
    <source>
        <dbReference type="ARBA" id="ARBA00022989"/>
    </source>
</evidence>
<feature type="transmembrane region" description="Helical" evidence="10">
    <location>
        <begin position="51"/>
        <end position="72"/>
    </location>
</feature>
<keyword evidence="9 10" id="KW-0472">Membrane</keyword>
<feature type="transmembrane region" description="Helical" evidence="10">
    <location>
        <begin position="133"/>
        <end position="151"/>
    </location>
</feature>
<evidence type="ECO:0000256" key="10">
    <source>
        <dbReference type="SAM" id="Phobius"/>
    </source>
</evidence>
<keyword evidence="4" id="KW-1003">Cell membrane</keyword>
<evidence type="ECO:0000256" key="2">
    <source>
        <dbReference type="ARBA" id="ARBA00007783"/>
    </source>
</evidence>
<dbReference type="InterPro" id="IPR013525">
    <property type="entry name" value="ABC2_TM"/>
</dbReference>
<dbReference type="PANTHER" id="PTHR30413">
    <property type="entry name" value="INNER MEMBRANE TRANSPORT PERMEASE"/>
    <property type="match status" value="1"/>
</dbReference>
<evidence type="ECO:0000256" key="1">
    <source>
        <dbReference type="ARBA" id="ARBA00004651"/>
    </source>
</evidence>
<comment type="similarity">
    <text evidence="2">Belongs to the ABC-2 integral membrane protein family.</text>
</comment>
<dbReference type="PANTHER" id="PTHR30413:SF10">
    <property type="entry name" value="CAPSULE POLYSACCHARIDE EXPORT INNER-MEMBRANE PROTEIN CTRC"/>
    <property type="match status" value="1"/>
</dbReference>
<dbReference type="PRINTS" id="PR00164">
    <property type="entry name" value="ABC2TRNSPORT"/>
</dbReference>
<evidence type="ECO:0000313" key="12">
    <source>
        <dbReference type="EMBL" id="QSF54709.1"/>
    </source>
</evidence>
<accession>A0ABX7LPD8</accession>
<comment type="subcellular location">
    <subcellularLocation>
        <location evidence="1">Cell membrane</location>
        <topology evidence="1">Multi-pass membrane protein</topology>
    </subcellularLocation>
</comment>
<protein>
    <submittedName>
        <fullName evidence="12">ABC transporter permease</fullName>
    </submittedName>
</protein>
<evidence type="ECO:0000256" key="6">
    <source>
        <dbReference type="ARBA" id="ARBA00022692"/>
    </source>
</evidence>
<evidence type="ECO:0000256" key="9">
    <source>
        <dbReference type="ARBA" id="ARBA00023136"/>
    </source>
</evidence>
<feature type="transmembrane region" description="Helical" evidence="10">
    <location>
        <begin position="163"/>
        <end position="184"/>
    </location>
</feature>
<proteinExistence type="inferred from homology"/>
<dbReference type="RefSeq" id="WP_205682147.1">
    <property type="nucleotide sequence ID" value="NZ_CP070968.1"/>
</dbReference>
<keyword evidence="7 10" id="KW-1133">Transmembrane helix</keyword>
<dbReference type="InterPro" id="IPR000412">
    <property type="entry name" value="ABC_2_transport"/>
</dbReference>
<dbReference type="EMBL" id="CP070968">
    <property type="protein sequence ID" value="QSF54709.1"/>
    <property type="molecule type" value="Genomic_DNA"/>
</dbReference>
<sequence length="277" mass="30839">MQHPSRDEAMLGHKSLHGGGVLRGVKRHARLVGALFMREIVTRFGRESAGFLWVIGEPLVFCAGVLVLWTAVKPAYEHGVRIGPFVMTGYMCLLLLRHMLSMSVGALQANVGVLYHRQVTATHIFVARNLMELSGATVAFIVVYVVLYALGQVGLPHDWLLLYAGWFLMAWVSFGFAIAMAGLAMKFEVLERMVAVISYILIPFSGAFTMASWVPNSYRELYLMFPFPHGVEMVRRAVFGEFVETHFNPLYAFAVGGVMLLVGLVLISDARERILVE</sequence>
<keyword evidence="3" id="KW-0813">Transport</keyword>
<feature type="transmembrane region" description="Helical" evidence="10">
    <location>
        <begin position="78"/>
        <end position="96"/>
    </location>
</feature>
<evidence type="ECO:0000259" key="11">
    <source>
        <dbReference type="Pfam" id="PF01061"/>
    </source>
</evidence>
<reference evidence="12 13" key="1">
    <citation type="submission" date="2021-02" db="EMBL/GenBank/DDBJ databases">
        <title>Brevundimonas sp. CS1 genome sequence.</title>
        <authorList>
            <person name="Lee K."/>
            <person name="Choi Y.-J."/>
            <person name="Son H.-R."/>
        </authorList>
    </citation>
    <scope>NUCLEOTIDE SEQUENCE [LARGE SCALE GENOMIC DNA]</scope>
    <source>
        <strain evidence="12 13">CS1</strain>
    </source>
</reference>
<keyword evidence="5" id="KW-0762">Sugar transport</keyword>
<organism evidence="12 13">
    <name type="scientific">Brevundimonas fontaquae</name>
    <dbReference type="NCBI Taxonomy" id="2813778"/>
    <lineage>
        <taxon>Bacteria</taxon>
        <taxon>Pseudomonadati</taxon>
        <taxon>Pseudomonadota</taxon>
        <taxon>Alphaproteobacteria</taxon>
        <taxon>Caulobacterales</taxon>
        <taxon>Caulobacteraceae</taxon>
        <taxon>Brevundimonas</taxon>
    </lineage>
</organism>
<evidence type="ECO:0000313" key="13">
    <source>
        <dbReference type="Proteomes" id="UP000662957"/>
    </source>
</evidence>
<keyword evidence="8" id="KW-0625">Polysaccharide transport</keyword>
<keyword evidence="13" id="KW-1185">Reference proteome</keyword>
<gene>
    <name evidence="12" type="ORF">JX001_02485</name>
</gene>